<evidence type="ECO:0000256" key="3">
    <source>
        <dbReference type="ARBA" id="ARBA00022448"/>
    </source>
</evidence>
<evidence type="ECO:0000256" key="11">
    <source>
        <dbReference type="SAM" id="SignalP"/>
    </source>
</evidence>
<feature type="signal peptide" evidence="11">
    <location>
        <begin position="1"/>
        <end position="21"/>
    </location>
</feature>
<gene>
    <name evidence="13" type="ORF">YBY_12510</name>
</gene>
<dbReference type="CDD" id="cd07185">
    <property type="entry name" value="OmpA_C-like"/>
    <property type="match status" value="1"/>
</dbReference>
<evidence type="ECO:0000256" key="7">
    <source>
        <dbReference type="ARBA" id="ARBA00023114"/>
    </source>
</evidence>
<dbReference type="GO" id="GO:0009279">
    <property type="term" value="C:cell outer membrane"/>
    <property type="evidence" value="ECO:0007669"/>
    <property type="project" value="UniProtKB-SubCell"/>
</dbReference>
<feature type="chain" id="PRO_5019781654" evidence="11">
    <location>
        <begin position="22"/>
        <end position="372"/>
    </location>
</feature>
<protein>
    <submittedName>
        <fullName evidence="13">Membrane protein</fullName>
    </submittedName>
</protein>
<dbReference type="EMBL" id="AP019537">
    <property type="protein sequence ID" value="BBJ03403.1"/>
    <property type="molecule type" value="Genomic_DNA"/>
</dbReference>
<keyword evidence="7" id="KW-0626">Porin</keyword>
<dbReference type="InterPro" id="IPR000498">
    <property type="entry name" value="OmpA-like_TM_dom"/>
</dbReference>
<keyword evidence="6" id="KW-0406">Ion transport</keyword>
<dbReference type="Gene3D" id="3.30.1330.60">
    <property type="entry name" value="OmpA-like domain"/>
    <property type="match status" value="1"/>
</dbReference>
<comment type="subcellular location">
    <subcellularLocation>
        <location evidence="1">Cell outer membrane</location>
        <topology evidence="1">Multi-pass membrane protein</topology>
    </subcellularLocation>
</comment>
<keyword evidence="11" id="KW-0732">Signal</keyword>
<dbReference type="PRINTS" id="PR01023">
    <property type="entry name" value="NAFLGMOTY"/>
</dbReference>
<evidence type="ECO:0000259" key="12">
    <source>
        <dbReference type="PROSITE" id="PS51123"/>
    </source>
</evidence>
<keyword evidence="8 10" id="KW-0472">Membrane</keyword>
<dbReference type="SUPFAM" id="SSF103088">
    <property type="entry name" value="OmpA-like"/>
    <property type="match status" value="1"/>
</dbReference>
<evidence type="ECO:0000256" key="4">
    <source>
        <dbReference type="ARBA" id="ARBA00022452"/>
    </source>
</evidence>
<evidence type="ECO:0000256" key="5">
    <source>
        <dbReference type="ARBA" id="ARBA00022692"/>
    </source>
</evidence>
<proteinExistence type="inferred from homology"/>
<dbReference type="InterPro" id="IPR006664">
    <property type="entry name" value="OMP_bac"/>
</dbReference>
<dbReference type="PRINTS" id="PR01021">
    <property type="entry name" value="OMPADOMAIN"/>
</dbReference>
<dbReference type="InterPro" id="IPR011250">
    <property type="entry name" value="OMP/PagP_B-barrel"/>
</dbReference>
<dbReference type="GO" id="GO:0015288">
    <property type="term" value="F:porin activity"/>
    <property type="evidence" value="ECO:0007669"/>
    <property type="project" value="UniProtKB-KW"/>
</dbReference>
<name>A0A455WAT1_MARNT</name>
<dbReference type="GO" id="GO:0046930">
    <property type="term" value="C:pore complex"/>
    <property type="evidence" value="ECO:0007669"/>
    <property type="project" value="UniProtKB-KW"/>
</dbReference>
<dbReference type="InterPro" id="IPR036737">
    <property type="entry name" value="OmpA-like_sf"/>
</dbReference>
<evidence type="ECO:0000313" key="13">
    <source>
        <dbReference type="EMBL" id="BBJ03403.1"/>
    </source>
</evidence>
<feature type="domain" description="OmpA-like" evidence="12">
    <location>
        <begin position="243"/>
        <end position="358"/>
    </location>
</feature>
<reference evidence="13" key="1">
    <citation type="submission" date="2019-03" db="EMBL/GenBank/DDBJ databases">
        <title>Whole genome analysis of nitrate-reducing bacteria Marinobacter hydrocarbonoclasticus YB03.</title>
        <authorList>
            <person name="Azam A.H."/>
            <person name="Yuk S.R."/>
            <person name="Kamarisima K."/>
            <person name="Miyanaga K."/>
            <person name="Tanji Y."/>
        </authorList>
    </citation>
    <scope>NUCLEOTIDE SEQUENCE</scope>
    <source>
        <strain evidence="13">YB03</strain>
    </source>
</reference>
<keyword evidence="5" id="KW-0812">Transmembrane</keyword>
<evidence type="ECO:0000256" key="8">
    <source>
        <dbReference type="ARBA" id="ARBA00023136"/>
    </source>
</evidence>
<evidence type="ECO:0000256" key="6">
    <source>
        <dbReference type="ARBA" id="ARBA00023065"/>
    </source>
</evidence>
<dbReference type="PANTHER" id="PTHR30329">
    <property type="entry name" value="STATOR ELEMENT OF FLAGELLAR MOTOR COMPLEX"/>
    <property type="match status" value="1"/>
</dbReference>
<dbReference type="Pfam" id="PF00691">
    <property type="entry name" value="OmpA"/>
    <property type="match status" value="1"/>
</dbReference>
<dbReference type="InterPro" id="IPR006665">
    <property type="entry name" value="OmpA-like"/>
</dbReference>
<keyword evidence="3" id="KW-0813">Transport</keyword>
<dbReference type="PANTHER" id="PTHR30329:SF21">
    <property type="entry name" value="LIPOPROTEIN YIAD-RELATED"/>
    <property type="match status" value="1"/>
</dbReference>
<comment type="similarity">
    <text evidence="2">Belongs to the outer membrane OOP (TC 1.B.6) superfamily. OmpA family.</text>
</comment>
<dbReference type="SUPFAM" id="SSF56925">
    <property type="entry name" value="OMPA-like"/>
    <property type="match status" value="1"/>
</dbReference>
<keyword evidence="4" id="KW-1134">Transmembrane beta strand</keyword>
<organism evidence="13">
    <name type="scientific">Marinobacter nauticus</name>
    <name type="common">Marinobacter hydrocarbonoclasticus</name>
    <name type="synonym">Marinobacter aquaeolei</name>
    <dbReference type="NCBI Taxonomy" id="2743"/>
    <lineage>
        <taxon>Bacteria</taxon>
        <taxon>Pseudomonadati</taxon>
        <taxon>Pseudomonadota</taxon>
        <taxon>Gammaproteobacteria</taxon>
        <taxon>Pseudomonadales</taxon>
        <taxon>Marinobacteraceae</taxon>
        <taxon>Marinobacter</taxon>
    </lineage>
</organism>
<accession>A0A455WAT1</accession>
<dbReference type="GO" id="GO:0006811">
    <property type="term" value="P:monoatomic ion transport"/>
    <property type="evidence" value="ECO:0007669"/>
    <property type="project" value="UniProtKB-KW"/>
</dbReference>
<keyword evidence="9" id="KW-0998">Cell outer membrane</keyword>
<dbReference type="PROSITE" id="PS51123">
    <property type="entry name" value="OMPA_2"/>
    <property type="match status" value="1"/>
</dbReference>
<dbReference type="AlphaFoldDB" id="A0A455WAT1"/>
<evidence type="ECO:0000256" key="2">
    <source>
        <dbReference type="ARBA" id="ARBA00005710"/>
    </source>
</evidence>
<sequence length="372" mass="40379">MKRITLLGAAVSLLVGGQVFAEAATQHGLGQETTSDRPQPDRRQGHAYLGVRAGWASFHGFCESDSLSCSNDTFGYGLYGGYQFNDWLGLEAGGTSYGTPDSRYPAGKVEAETYGAELAVKLGYPLTDNAELFTRLGGGYQRIDKTYSPRPDTLKSRDWNPMASVGVDYRLSQRWSLRGEYQFIDGVGNNATDKADLHFTSLGVTYHFGQQAPAAHAPVEMASVVEPKAEPQMPVAPAPRYVMVEKTRVFDSEALFDVGSAVIKDTSPLLPLVDQIKRHDQGAIMLIGYSDSTGPAAYNLRLSEARAQSVADYLEQQGVVPSRLSVKGLGEANPVASNDSPEGRAKNRRVEVRFTTTVRETRKVTSGQVGNQ</sequence>
<dbReference type="InterPro" id="IPR050330">
    <property type="entry name" value="Bact_OuterMem_StrucFunc"/>
</dbReference>
<evidence type="ECO:0000256" key="9">
    <source>
        <dbReference type="ARBA" id="ARBA00023237"/>
    </source>
</evidence>
<dbReference type="Gene3D" id="2.40.160.20">
    <property type="match status" value="1"/>
</dbReference>
<dbReference type="Pfam" id="PF01389">
    <property type="entry name" value="OmpA_membrane"/>
    <property type="match status" value="1"/>
</dbReference>
<evidence type="ECO:0000256" key="10">
    <source>
        <dbReference type="PROSITE-ProRule" id="PRU00473"/>
    </source>
</evidence>
<evidence type="ECO:0000256" key="1">
    <source>
        <dbReference type="ARBA" id="ARBA00004571"/>
    </source>
</evidence>